<feature type="signal peptide" evidence="1">
    <location>
        <begin position="1"/>
        <end position="21"/>
    </location>
</feature>
<protein>
    <submittedName>
        <fullName evidence="2">Uncharacterized protein</fullName>
    </submittedName>
</protein>
<organism evidence="2">
    <name type="scientific">Rhizophora mucronata</name>
    <name type="common">Asiatic mangrove</name>
    <dbReference type="NCBI Taxonomy" id="61149"/>
    <lineage>
        <taxon>Eukaryota</taxon>
        <taxon>Viridiplantae</taxon>
        <taxon>Streptophyta</taxon>
        <taxon>Embryophyta</taxon>
        <taxon>Tracheophyta</taxon>
        <taxon>Spermatophyta</taxon>
        <taxon>Magnoliopsida</taxon>
        <taxon>eudicotyledons</taxon>
        <taxon>Gunneridae</taxon>
        <taxon>Pentapetalae</taxon>
        <taxon>rosids</taxon>
        <taxon>fabids</taxon>
        <taxon>Malpighiales</taxon>
        <taxon>Rhizophoraceae</taxon>
        <taxon>Rhizophora</taxon>
    </lineage>
</organism>
<dbReference type="AlphaFoldDB" id="A0A2P2QPV5"/>
<accession>A0A2P2QPV5</accession>
<name>A0A2P2QPV5_RHIMU</name>
<reference evidence="2" key="1">
    <citation type="submission" date="2018-02" db="EMBL/GenBank/DDBJ databases">
        <title>Rhizophora mucronata_Transcriptome.</title>
        <authorList>
            <person name="Meera S.P."/>
            <person name="Sreeshan A."/>
            <person name="Augustine A."/>
        </authorList>
    </citation>
    <scope>NUCLEOTIDE SEQUENCE</scope>
    <source>
        <tissue evidence="2">Leaf</tissue>
    </source>
</reference>
<proteinExistence type="predicted"/>
<sequence length="40" mass="4634">MNINFSTFLFLFLLKTQQVKNLNPDTTQVSNSHETPTHNI</sequence>
<evidence type="ECO:0000256" key="1">
    <source>
        <dbReference type="SAM" id="SignalP"/>
    </source>
</evidence>
<dbReference type="EMBL" id="GGEC01088420">
    <property type="protein sequence ID" value="MBX68904.1"/>
    <property type="molecule type" value="Transcribed_RNA"/>
</dbReference>
<evidence type="ECO:0000313" key="2">
    <source>
        <dbReference type="EMBL" id="MBX68904.1"/>
    </source>
</evidence>
<keyword evidence="1" id="KW-0732">Signal</keyword>
<feature type="chain" id="PRO_5015155556" evidence="1">
    <location>
        <begin position="22"/>
        <end position="40"/>
    </location>
</feature>